<evidence type="ECO:0000313" key="3">
    <source>
        <dbReference type="Proteomes" id="UP000608579"/>
    </source>
</evidence>
<dbReference type="GO" id="GO:0016702">
    <property type="term" value="F:oxidoreductase activity, acting on single donors with incorporation of molecular oxygen, incorporation of two atoms of oxygen"/>
    <property type="evidence" value="ECO:0007669"/>
    <property type="project" value="UniProtKB-ARBA"/>
</dbReference>
<accession>A0A832ZVR9</accession>
<dbReference type="Gene3D" id="3.40.830.10">
    <property type="entry name" value="LigB-like"/>
    <property type="match status" value="1"/>
</dbReference>
<dbReference type="GO" id="GO:0008198">
    <property type="term" value="F:ferrous iron binding"/>
    <property type="evidence" value="ECO:0007669"/>
    <property type="project" value="InterPro"/>
</dbReference>
<evidence type="ECO:0000259" key="1">
    <source>
        <dbReference type="Pfam" id="PF02900"/>
    </source>
</evidence>
<dbReference type="InterPro" id="IPR004183">
    <property type="entry name" value="Xdiol_dOase_suB"/>
</dbReference>
<protein>
    <recommendedName>
        <fullName evidence="1">Extradiol ring-cleavage dioxygenase class III enzyme subunit B domain-containing protein</fullName>
    </recommendedName>
</protein>
<dbReference type="AlphaFoldDB" id="A0A832ZVR9"/>
<name>A0A832ZVR9_CALS0</name>
<organism evidence="2 3">
    <name type="scientific">Caldiarchaeum subterraneum</name>
    <dbReference type="NCBI Taxonomy" id="311458"/>
    <lineage>
        <taxon>Archaea</taxon>
        <taxon>Nitrososphaerota</taxon>
        <taxon>Candidatus Caldarchaeales</taxon>
        <taxon>Candidatus Caldarchaeaceae</taxon>
        <taxon>Candidatus Caldarchaeum</taxon>
    </lineage>
</organism>
<gene>
    <name evidence="2" type="ORF">EYH45_04325</name>
</gene>
<evidence type="ECO:0000313" key="2">
    <source>
        <dbReference type="EMBL" id="HIQ29772.1"/>
    </source>
</evidence>
<dbReference type="Pfam" id="PF02900">
    <property type="entry name" value="LigB"/>
    <property type="match status" value="1"/>
</dbReference>
<dbReference type="EMBL" id="DQVM01000082">
    <property type="protein sequence ID" value="HIQ29772.1"/>
    <property type="molecule type" value="Genomic_DNA"/>
</dbReference>
<dbReference type="SUPFAM" id="SSF53213">
    <property type="entry name" value="LigB-like"/>
    <property type="match status" value="1"/>
</dbReference>
<proteinExistence type="predicted"/>
<dbReference type="Proteomes" id="UP000608579">
    <property type="component" value="Unassembled WGS sequence"/>
</dbReference>
<feature type="domain" description="Extradiol ring-cleavage dioxygenase class III enzyme subunit B" evidence="1">
    <location>
        <begin position="11"/>
        <end position="255"/>
    </location>
</feature>
<sequence>MARIVGGAAGPHSPVVYKLPWEESGDYVAEMEKVRGALKEIGRRIGESNVDTILVFGADHVQSFWFGCFPQMMLFTGEEADYSIGGNKIMRLKNNRELAEELLFGLVEEEFDVGFSQEIDFFDHPFTVPLYWILQGADNRDIKVIPFQLNTNVHPRVKLQRCYKLGQSVRRIIENSRRNDKVFIIGTGGLSHYPGTPYYGNVDEEADMFIVEKLREGRVRELTDLGYDWLDATGNHELGSWIAAAGAVDVKSTEVMTYWKAWNNGYCVVWFNV</sequence>
<reference evidence="2" key="1">
    <citation type="journal article" date="2020" name="ISME J.">
        <title>Gammaproteobacteria mediating utilization of methyl-, sulfur- and petroleum organic compounds in deep ocean hydrothermal plumes.</title>
        <authorList>
            <person name="Zhou Z."/>
            <person name="Liu Y."/>
            <person name="Pan J."/>
            <person name="Cron B.R."/>
            <person name="Toner B.M."/>
            <person name="Anantharaman K."/>
            <person name="Breier J.A."/>
            <person name="Dick G.J."/>
            <person name="Li M."/>
        </authorList>
    </citation>
    <scope>NUCLEOTIDE SEQUENCE</scope>
    <source>
        <strain evidence="2">SZUA-1515</strain>
    </source>
</reference>
<comment type="caution">
    <text evidence="2">The sequence shown here is derived from an EMBL/GenBank/DDBJ whole genome shotgun (WGS) entry which is preliminary data.</text>
</comment>